<feature type="region of interest" description="Disordered" evidence="1">
    <location>
        <begin position="1"/>
        <end position="56"/>
    </location>
</feature>
<feature type="compositionally biased region" description="Basic residues" evidence="1">
    <location>
        <begin position="1"/>
        <end position="28"/>
    </location>
</feature>
<evidence type="ECO:0000313" key="3">
    <source>
        <dbReference type="Proteomes" id="UP001177670"/>
    </source>
</evidence>
<keyword evidence="3" id="KW-1185">Reference proteome</keyword>
<feature type="non-terminal residue" evidence="2">
    <location>
        <position position="1"/>
    </location>
</feature>
<dbReference type="AlphaFoldDB" id="A0AA40GH49"/>
<dbReference type="Proteomes" id="UP001177670">
    <property type="component" value="Unassembled WGS sequence"/>
</dbReference>
<sequence length="56" mass="6463">TDVNVKVHRKRGAKTGKRWKGELKRKKGDKGTKSFRKEKIGVENRQDGKKGKENLE</sequence>
<proteinExistence type="predicted"/>
<reference evidence="2" key="1">
    <citation type="submission" date="2021-10" db="EMBL/GenBank/DDBJ databases">
        <title>Melipona bicolor Genome sequencing and assembly.</title>
        <authorList>
            <person name="Araujo N.S."/>
            <person name="Arias M.C."/>
        </authorList>
    </citation>
    <scope>NUCLEOTIDE SEQUENCE</scope>
    <source>
        <strain evidence="2">USP_2M_L1-L4_2017</strain>
        <tissue evidence="2">Whole body</tissue>
    </source>
</reference>
<gene>
    <name evidence="2" type="ORF">K0M31_002237</name>
</gene>
<organism evidence="2 3">
    <name type="scientific">Melipona bicolor</name>
    <dbReference type="NCBI Taxonomy" id="60889"/>
    <lineage>
        <taxon>Eukaryota</taxon>
        <taxon>Metazoa</taxon>
        <taxon>Ecdysozoa</taxon>
        <taxon>Arthropoda</taxon>
        <taxon>Hexapoda</taxon>
        <taxon>Insecta</taxon>
        <taxon>Pterygota</taxon>
        <taxon>Neoptera</taxon>
        <taxon>Endopterygota</taxon>
        <taxon>Hymenoptera</taxon>
        <taxon>Apocrita</taxon>
        <taxon>Aculeata</taxon>
        <taxon>Apoidea</taxon>
        <taxon>Anthophila</taxon>
        <taxon>Apidae</taxon>
        <taxon>Melipona</taxon>
    </lineage>
</organism>
<dbReference type="EMBL" id="JAHYIQ010000001">
    <property type="protein sequence ID" value="KAK1137743.1"/>
    <property type="molecule type" value="Genomic_DNA"/>
</dbReference>
<accession>A0AA40GH49</accession>
<evidence type="ECO:0000256" key="1">
    <source>
        <dbReference type="SAM" id="MobiDB-lite"/>
    </source>
</evidence>
<evidence type="ECO:0000313" key="2">
    <source>
        <dbReference type="EMBL" id="KAK1137743.1"/>
    </source>
</evidence>
<name>A0AA40GH49_9HYME</name>
<feature type="compositionally biased region" description="Basic and acidic residues" evidence="1">
    <location>
        <begin position="29"/>
        <end position="56"/>
    </location>
</feature>
<feature type="non-terminal residue" evidence="2">
    <location>
        <position position="56"/>
    </location>
</feature>
<protein>
    <submittedName>
        <fullName evidence="2">Uncharacterized protein</fullName>
    </submittedName>
</protein>
<comment type="caution">
    <text evidence="2">The sequence shown here is derived from an EMBL/GenBank/DDBJ whole genome shotgun (WGS) entry which is preliminary data.</text>
</comment>